<proteinExistence type="predicted"/>
<gene>
    <name evidence="1" type="ORF">AKJ09_04938</name>
</gene>
<name>A0A0K1PYR0_9BACT</name>
<dbReference type="KEGG" id="llu:AKJ09_04938"/>
<reference evidence="1 2" key="1">
    <citation type="submission" date="2015-08" db="EMBL/GenBank/DDBJ databases">
        <authorList>
            <person name="Babu N.S."/>
            <person name="Beckwith C.J."/>
            <person name="Beseler K.G."/>
            <person name="Brison A."/>
            <person name="Carone J.V."/>
            <person name="Caskin T.P."/>
            <person name="Diamond M."/>
            <person name="Durham M.E."/>
            <person name="Foxe J.M."/>
            <person name="Go M."/>
            <person name="Henderson B.A."/>
            <person name="Jones I.B."/>
            <person name="McGettigan J.A."/>
            <person name="Micheletti S.J."/>
            <person name="Nasrallah M.E."/>
            <person name="Ortiz D."/>
            <person name="Piller C.R."/>
            <person name="Privatt S.R."/>
            <person name="Schneider S.L."/>
            <person name="Sharp S."/>
            <person name="Smith T.C."/>
            <person name="Stanton J.D."/>
            <person name="Ullery H.E."/>
            <person name="Wilson R.J."/>
            <person name="Serrano M.G."/>
            <person name="Buck G."/>
            <person name="Lee V."/>
            <person name="Wang Y."/>
            <person name="Carvalho R."/>
            <person name="Voegtly L."/>
            <person name="Shi R."/>
            <person name="Duckworth R."/>
            <person name="Johnson A."/>
            <person name="Loviza R."/>
            <person name="Walstead R."/>
            <person name="Shah Z."/>
            <person name="Kiflezghi M."/>
            <person name="Wade K."/>
            <person name="Ball S.L."/>
            <person name="Bradley K.W."/>
            <person name="Asai D.J."/>
            <person name="Bowman C.A."/>
            <person name="Russell D.A."/>
            <person name="Pope W.H."/>
            <person name="Jacobs-Sera D."/>
            <person name="Hendrix R.W."/>
            <person name="Hatfull G.F."/>
        </authorList>
    </citation>
    <scope>NUCLEOTIDE SEQUENCE [LARGE SCALE GENOMIC DNA]</scope>
    <source>
        <strain evidence="1 2">DSM 27648</strain>
    </source>
</reference>
<dbReference type="AlphaFoldDB" id="A0A0K1PYR0"/>
<dbReference type="Proteomes" id="UP000064967">
    <property type="component" value="Chromosome"/>
</dbReference>
<dbReference type="EMBL" id="CP012333">
    <property type="protein sequence ID" value="AKU98274.1"/>
    <property type="molecule type" value="Genomic_DNA"/>
</dbReference>
<dbReference type="STRING" id="1391654.AKJ09_04938"/>
<sequence>MLVNVSAKRVAETSRVIGRAELDDPDSGGRPVHDAFVSRMRWARCPYASLEAKPRPSADRERIETYRRAFRFDPKRFHTAT</sequence>
<evidence type="ECO:0000313" key="1">
    <source>
        <dbReference type="EMBL" id="AKU98274.1"/>
    </source>
</evidence>
<evidence type="ECO:0000313" key="2">
    <source>
        <dbReference type="Proteomes" id="UP000064967"/>
    </source>
</evidence>
<protein>
    <submittedName>
        <fullName evidence="1">Uncharacterized protein</fullName>
    </submittedName>
</protein>
<organism evidence="1 2">
    <name type="scientific">Labilithrix luteola</name>
    <dbReference type="NCBI Taxonomy" id="1391654"/>
    <lineage>
        <taxon>Bacteria</taxon>
        <taxon>Pseudomonadati</taxon>
        <taxon>Myxococcota</taxon>
        <taxon>Polyangia</taxon>
        <taxon>Polyangiales</taxon>
        <taxon>Labilitrichaceae</taxon>
        <taxon>Labilithrix</taxon>
    </lineage>
</organism>
<keyword evidence="2" id="KW-1185">Reference proteome</keyword>
<accession>A0A0K1PYR0</accession>